<keyword evidence="12" id="KW-1185">Reference proteome</keyword>
<feature type="domain" description="Protein kinase" evidence="10">
    <location>
        <begin position="24"/>
        <end position="277"/>
    </location>
</feature>
<feature type="compositionally biased region" description="Polar residues" evidence="8">
    <location>
        <begin position="281"/>
        <end position="292"/>
    </location>
</feature>
<sequence length="496" mass="52456">MVEDNAVVDQVGVGRQERTIGGRYAVTDELGRGGMGIVWRAWDQVIGRAVAIKELHLPEGVPPQERQVYEERVLREARTAGRLNDPAVVTVYDVLAESGTTYIVMELVHAVTLSELVAQRGPLPADYVASIARQVVSALENAHAAGIVHRDIKPGNIMVAEDRVKLTDFGIAQTLDDPKLTTSGTIVGSPAFMAPERLQGADATAASDLWSLGATLFFALEGWVPFDRQTTAATLHAVLNEVPRLSGAHGALGSVVTGLLIGDPRARLSTVQLRALLDSTAAGSQQTGSTGPATVVHGGPSTRPAPARRITKPWFIATAMVAAVVLFAGGVLVGRFALAPSKPQAMAPTLTFGESGDIRFTGIGSGDCANGTLTPGARITSEDGVPCSDPHDIEVYTYGTFFDNSTSAVSYPGDKALNRFAEGLCASYFASDEIVTPGKRTVLRFAALVPARGVWELRNQVLADENSDNDDRGHRTVYCALYSANGSHLRSSAKAS</sequence>
<dbReference type="PANTHER" id="PTHR43289">
    <property type="entry name" value="MITOGEN-ACTIVATED PROTEIN KINASE KINASE KINASE 20-RELATED"/>
    <property type="match status" value="1"/>
</dbReference>
<evidence type="ECO:0000256" key="8">
    <source>
        <dbReference type="SAM" id="MobiDB-lite"/>
    </source>
</evidence>
<dbReference type="AlphaFoldDB" id="A0AAE4CJZ4"/>
<keyword evidence="9" id="KW-1133">Transmembrane helix</keyword>
<keyword evidence="2" id="KW-0723">Serine/threonine-protein kinase</keyword>
<keyword evidence="6 7" id="KW-0067">ATP-binding</keyword>
<accession>A0AAE4CJZ4</accession>
<dbReference type="Pfam" id="PF00069">
    <property type="entry name" value="Pkinase"/>
    <property type="match status" value="1"/>
</dbReference>
<evidence type="ECO:0000256" key="2">
    <source>
        <dbReference type="ARBA" id="ARBA00022527"/>
    </source>
</evidence>
<feature type="region of interest" description="Disordered" evidence="8">
    <location>
        <begin position="281"/>
        <end position="305"/>
    </location>
</feature>
<evidence type="ECO:0000313" key="12">
    <source>
        <dbReference type="Proteomes" id="UP001180845"/>
    </source>
</evidence>
<dbReference type="GO" id="GO:0005524">
    <property type="term" value="F:ATP binding"/>
    <property type="evidence" value="ECO:0007669"/>
    <property type="project" value="UniProtKB-UniRule"/>
</dbReference>
<evidence type="ECO:0000256" key="9">
    <source>
        <dbReference type="SAM" id="Phobius"/>
    </source>
</evidence>
<dbReference type="SMART" id="SM00220">
    <property type="entry name" value="S_TKc"/>
    <property type="match status" value="1"/>
</dbReference>
<dbReference type="InterPro" id="IPR000719">
    <property type="entry name" value="Prot_kinase_dom"/>
</dbReference>
<feature type="binding site" evidence="7">
    <location>
        <position position="53"/>
    </location>
    <ligand>
        <name>ATP</name>
        <dbReference type="ChEBI" id="CHEBI:30616"/>
    </ligand>
</feature>
<evidence type="ECO:0000256" key="1">
    <source>
        <dbReference type="ARBA" id="ARBA00012513"/>
    </source>
</evidence>
<keyword evidence="5" id="KW-0418">Kinase</keyword>
<gene>
    <name evidence="11" type="ORF">JOF55_000806</name>
</gene>
<dbReference type="GO" id="GO:0004674">
    <property type="term" value="F:protein serine/threonine kinase activity"/>
    <property type="evidence" value="ECO:0007669"/>
    <property type="project" value="UniProtKB-KW"/>
</dbReference>
<name>A0AAE4CJZ4_9ACTN</name>
<dbReference type="Proteomes" id="UP001180845">
    <property type="component" value="Unassembled WGS sequence"/>
</dbReference>
<dbReference type="PANTHER" id="PTHR43289:SF6">
    <property type="entry name" value="SERINE_THREONINE-PROTEIN KINASE NEKL-3"/>
    <property type="match status" value="1"/>
</dbReference>
<dbReference type="InterPro" id="IPR017441">
    <property type="entry name" value="Protein_kinase_ATP_BS"/>
</dbReference>
<dbReference type="InterPro" id="IPR011009">
    <property type="entry name" value="Kinase-like_dom_sf"/>
</dbReference>
<dbReference type="CDD" id="cd14014">
    <property type="entry name" value="STKc_PknB_like"/>
    <property type="match status" value="1"/>
</dbReference>
<dbReference type="PROSITE" id="PS00108">
    <property type="entry name" value="PROTEIN_KINASE_ST"/>
    <property type="match status" value="1"/>
</dbReference>
<evidence type="ECO:0000259" key="10">
    <source>
        <dbReference type="PROSITE" id="PS50011"/>
    </source>
</evidence>
<keyword evidence="9" id="KW-0472">Membrane</keyword>
<evidence type="ECO:0000256" key="4">
    <source>
        <dbReference type="ARBA" id="ARBA00022741"/>
    </source>
</evidence>
<evidence type="ECO:0000256" key="6">
    <source>
        <dbReference type="ARBA" id="ARBA00022840"/>
    </source>
</evidence>
<dbReference type="EC" id="2.7.11.1" evidence="1"/>
<keyword evidence="4 7" id="KW-0547">Nucleotide-binding</keyword>
<evidence type="ECO:0000256" key="5">
    <source>
        <dbReference type="ARBA" id="ARBA00022777"/>
    </source>
</evidence>
<evidence type="ECO:0000313" key="11">
    <source>
        <dbReference type="EMBL" id="MDR7300625.1"/>
    </source>
</evidence>
<evidence type="ECO:0000256" key="3">
    <source>
        <dbReference type="ARBA" id="ARBA00022679"/>
    </source>
</evidence>
<proteinExistence type="predicted"/>
<dbReference type="InterPro" id="IPR008271">
    <property type="entry name" value="Ser/Thr_kinase_AS"/>
</dbReference>
<dbReference type="PROSITE" id="PS00107">
    <property type="entry name" value="PROTEIN_KINASE_ATP"/>
    <property type="match status" value="1"/>
</dbReference>
<dbReference type="Gene3D" id="1.10.510.10">
    <property type="entry name" value="Transferase(Phosphotransferase) domain 1"/>
    <property type="match status" value="1"/>
</dbReference>
<keyword evidence="3" id="KW-0808">Transferase</keyword>
<feature type="transmembrane region" description="Helical" evidence="9">
    <location>
        <begin position="314"/>
        <end position="338"/>
    </location>
</feature>
<dbReference type="EMBL" id="JAVDXW010000001">
    <property type="protein sequence ID" value="MDR7300625.1"/>
    <property type="molecule type" value="Genomic_DNA"/>
</dbReference>
<reference evidence="11" key="1">
    <citation type="submission" date="2023-07" db="EMBL/GenBank/DDBJ databases">
        <title>Sequencing the genomes of 1000 actinobacteria strains.</title>
        <authorList>
            <person name="Klenk H.-P."/>
        </authorList>
    </citation>
    <scope>NUCLEOTIDE SEQUENCE</scope>
    <source>
        <strain evidence="11">DSM 45977</strain>
    </source>
</reference>
<comment type="caution">
    <text evidence="11">The sequence shown here is derived from an EMBL/GenBank/DDBJ whole genome shotgun (WGS) entry which is preliminary data.</text>
</comment>
<evidence type="ECO:0000256" key="7">
    <source>
        <dbReference type="PROSITE-ProRule" id="PRU10141"/>
    </source>
</evidence>
<keyword evidence="9" id="KW-0812">Transmembrane</keyword>
<dbReference type="Gene3D" id="3.30.200.20">
    <property type="entry name" value="Phosphorylase Kinase, domain 1"/>
    <property type="match status" value="1"/>
</dbReference>
<dbReference type="PROSITE" id="PS50011">
    <property type="entry name" value="PROTEIN_KINASE_DOM"/>
    <property type="match status" value="1"/>
</dbReference>
<organism evidence="11 12">
    <name type="scientific">Haloactinomyces albus</name>
    <dbReference type="NCBI Taxonomy" id="1352928"/>
    <lineage>
        <taxon>Bacteria</taxon>
        <taxon>Bacillati</taxon>
        <taxon>Actinomycetota</taxon>
        <taxon>Actinomycetes</taxon>
        <taxon>Actinopolysporales</taxon>
        <taxon>Actinopolysporaceae</taxon>
        <taxon>Haloactinomyces</taxon>
    </lineage>
</organism>
<dbReference type="RefSeq" id="WP_310269702.1">
    <property type="nucleotide sequence ID" value="NZ_JAVDXW010000001.1"/>
</dbReference>
<dbReference type="SUPFAM" id="SSF56112">
    <property type="entry name" value="Protein kinase-like (PK-like)"/>
    <property type="match status" value="1"/>
</dbReference>
<protein>
    <recommendedName>
        <fullName evidence="1">non-specific serine/threonine protein kinase</fullName>
        <ecNumber evidence="1">2.7.11.1</ecNumber>
    </recommendedName>
</protein>